<dbReference type="GeneID" id="18934527"/>
<dbReference type="RefSeq" id="XP_007410620.1">
    <property type="nucleotide sequence ID" value="XM_007410558.1"/>
</dbReference>
<evidence type="ECO:0000313" key="2">
    <source>
        <dbReference type="EMBL" id="EGG05969.1"/>
    </source>
</evidence>
<feature type="region of interest" description="Disordered" evidence="1">
    <location>
        <begin position="79"/>
        <end position="126"/>
    </location>
</feature>
<dbReference type="VEuPathDB" id="FungiDB:MELLADRAFT_87456"/>
<dbReference type="PANTHER" id="PTHR33324">
    <property type="entry name" value="EXPRESSED PROTEIN"/>
    <property type="match status" value="1"/>
</dbReference>
<dbReference type="OrthoDB" id="2507473at2759"/>
<protein>
    <submittedName>
        <fullName evidence="2">Uncharacterized protein</fullName>
    </submittedName>
</protein>
<proteinExistence type="predicted"/>
<feature type="region of interest" description="Disordered" evidence="1">
    <location>
        <begin position="351"/>
        <end position="370"/>
    </location>
</feature>
<feature type="region of interest" description="Disordered" evidence="1">
    <location>
        <begin position="267"/>
        <end position="293"/>
    </location>
</feature>
<accession>F4RND2</accession>
<feature type="compositionally biased region" description="Polar residues" evidence="1">
    <location>
        <begin position="8"/>
        <end position="21"/>
    </location>
</feature>
<dbReference type="Proteomes" id="UP000001072">
    <property type="component" value="Unassembled WGS sequence"/>
</dbReference>
<dbReference type="EMBL" id="GL883110">
    <property type="protein sequence ID" value="EGG05969.1"/>
    <property type="molecule type" value="Genomic_DNA"/>
</dbReference>
<feature type="region of interest" description="Disordered" evidence="1">
    <location>
        <begin position="305"/>
        <end position="342"/>
    </location>
</feature>
<reference evidence="3" key="1">
    <citation type="journal article" date="2011" name="Proc. Natl. Acad. Sci. U.S.A.">
        <title>Obligate biotrophy features unraveled by the genomic analysis of rust fungi.</title>
        <authorList>
            <person name="Duplessis S."/>
            <person name="Cuomo C.A."/>
            <person name="Lin Y.-C."/>
            <person name="Aerts A."/>
            <person name="Tisserant E."/>
            <person name="Veneault-Fourrey C."/>
            <person name="Joly D.L."/>
            <person name="Hacquard S."/>
            <person name="Amselem J."/>
            <person name="Cantarel B.L."/>
            <person name="Chiu R."/>
            <person name="Coutinho P.M."/>
            <person name="Feau N."/>
            <person name="Field M."/>
            <person name="Frey P."/>
            <person name="Gelhaye E."/>
            <person name="Goldberg J."/>
            <person name="Grabherr M.G."/>
            <person name="Kodira C.D."/>
            <person name="Kohler A."/>
            <person name="Kuees U."/>
            <person name="Lindquist E.A."/>
            <person name="Lucas S.M."/>
            <person name="Mago R."/>
            <person name="Mauceli E."/>
            <person name="Morin E."/>
            <person name="Murat C."/>
            <person name="Pangilinan J.L."/>
            <person name="Park R."/>
            <person name="Pearson M."/>
            <person name="Quesneville H."/>
            <person name="Rouhier N."/>
            <person name="Sakthikumar S."/>
            <person name="Salamov A.A."/>
            <person name="Schmutz J."/>
            <person name="Selles B."/>
            <person name="Shapiro H."/>
            <person name="Tanguay P."/>
            <person name="Tuskan G.A."/>
            <person name="Henrissat B."/>
            <person name="Van de Peer Y."/>
            <person name="Rouze P."/>
            <person name="Ellis J.G."/>
            <person name="Dodds P.N."/>
            <person name="Schein J.E."/>
            <person name="Zhong S."/>
            <person name="Hamelin R.C."/>
            <person name="Grigoriev I.V."/>
            <person name="Szabo L.J."/>
            <person name="Martin F."/>
        </authorList>
    </citation>
    <scope>NUCLEOTIDE SEQUENCE [LARGE SCALE GENOMIC DNA]</scope>
    <source>
        <strain evidence="3">98AG31 / pathotype 3-4-7</strain>
    </source>
</reference>
<feature type="compositionally biased region" description="Polar residues" evidence="1">
    <location>
        <begin position="267"/>
        <end position="281"/>
    </location>
</feature>
<sequence length="497" mass="55465">MDDEHLNSPMSGIYGSQSFPSPNVPHEQFHSTRYDHFSSALISPHYTPPYSQPNPHHASSLMLPPEQPHLRGRVVEQQPEINPGPLSSTSPVKAQRTHSSQTTKKQDATSLESRGSEDVHRIWSKQKNQSGESAYDILIQWVLVPGNYNRWRAKGSKKTEIAEEIHRIMEDKGIFGRNPSGVYQQLHTLELKYQAALEETKKTGGGLNGFSGEKSFSDVVDQIEAICPHFYELDAVIGDRPSATPLNHLESLSHLDTEACMEALGLPSSQASDNNTTSDVGDTNHPFEIPPPLNHSALLRAINQAEHPGTAKNPKRRRDSSVGRDELESSSSLGSSAKKARAPRVGSFLKSVGFDEKPDDFKNPRKQGSVAEELVKFQDTNSKQRERALDLQSEAIKGQISIGETIGGAMLDMTDVLKVIANPPKDKTTQELDNLRLNREKSDYEYWLAKQRAEILDIELERKAKLIERFEKSGKSFSEANQIADQMIEEQKKRMAD</sequence>
<evidence type="ECO:0000313" key="3">
    <source>
        <dbReference type="Proteomes" id="UP000001072"/>
    </source>
</evidence>
<feature type="region of interest" description="Disordered" evidence="1">
    <location>
        <begin position="45"/>
        <end position="65"/>
    </location>
</feature>
<dbReference type="AlphaFoldDB" id="F4RND2"/>
<keyword evidence="3" id="KW-1185">Reference proteome</keyword>
<dbReference type="HOGENOM" id="CLU_491814_0_0_1"/>
<dbReference type="KEGG" id="mlr:MELLADRAFT_87456"/>
<feature type="region of interest" description="Disordered" evidence="1">
    <location>
        <begin position="1"/>
        <end position="30"/>
    </location>
</feature>
<feature type="compositionally biased region" description="Basic and acidic residues" evidence="1">
    <location>
        <begin position="353"/>
        <end position="363"/>
    </location>
</feature>
<dbReference type="PANTHER" id="PTHR33324:SF2">
    <property type="entry name" value="MYB_SANT-LIKE DNA-BINDING DOMAIN-CONTAINING PROTEIN"/>
    <property type="match status" value="1"/>
</dbReference>
<organism evidence="3">
    <name type="scientific">Melampsora larici-populina (strain 98AG31 / pathotype 3-4-7)</name>
    <name type="common">Poplar leaf rust fungus</name>
    <dbReference type="NCBI Taxonomy" id="747676"/>
    <lineage>
        <taxon>Eukaryota</taxon>
        <taxon>Fungi</taxon>
        <taxon>Dikarya</taxon>
        <taxon>Basidiomycota</taxon>
        <taxon>Pucciniomycotina</taxon>
        <taxon>Pucciniomycetes</taxon>
        <taxon>Pucciniales</taxon>
        <taxon>Melampsoraceae</taxon>
        <taxon>Melampsora</taxon>
    </lineage>
</organism>
<gene>
    <name evidence="2" type="ORF">MELLADRAFT_87456</name>
</gene>
<evidence type="ECO:0000256" key="1">
    <source>
        <dbReference type="SAM" id="MobiDB-lite"/>
    </source>
</evidence>
<name>F4RND2_MELLP</name>
<feature type="compositionally biased region" description="Polar residues" evidence="1">
    <location>
        <begin position="85"/>
        <end position="113"/>
    </location>
</feature>
<dbReference type="InParanoid" id="F4RND2"/>